<keyword evidence="1" id="KW-0131">Cell cycle</keyword>
<evidence type="ECO:0000313" key="3">
    <source>
        <dbReference type="Proteomes" id="UP000238392"/>
    </source>
</evidence>
<dbReference type="InterPro" id="IPR014162">
    <property type="entry name" value="CpoB_C"/>
</dbReference>
<organism evidence="2 3">
    <name type="scientific">Donghicola tyrosinivorans</name>
    <dbReference type="NCBI Taxonomy" id="1652492"/>
    <lineage>
        <taxon>Bacteria</taxon>
        <taxon>Pseudomonadati</taxon>
        <taxon>Pseudomonadota</taxon>
        <taxon>Alphaproteobacteria</taxon>
        <taxon>Rhodobacterales</taxon>
        <taxon>Roseobacteraceae</taxon>
        <taxon>Donghicola</taxon>
    </lineage>
</organism>
<feature type="chain" id="PRO_5015789965" description="Cell division coordinator CpoB" evidence="1">
    <location>
        <begin position="21"/>
        <end position="282"/>
    </location>
</feature>
<dbReference type="HAMAP" id="MF_02066">
    <property type="entry name" value="CpoB"/>
    <property type="match status" value="1"/>
</dbReference>
<evidence type="ECO:0000313" key="2">
    <source>
        <dbReference type="EMBL" id="PRY91096.1"/>
    </source>
</evidence>
<dbReference type="InterPro" id="IPR034706">
    <property type="entry name" value="CpoB"/>
</dbReference>
<gene>
    <name evidence="1" type="primary">cpoB</name>
    <name evidence="2" type="ORF">CLV74_104109</name>
</gene>
<comment type="caution">
    <text evidence="2">The sequence shown here is derived from an EMBL/GenBank/DDBJ whole genome shotgun (WGS) entry which is preliminary data.</text>
</comment>
<keyword evidence="1" id="KW-0732">Signal</keyword>
<dbReference type="RefSeq" id="WP_106263625.1">
    <property type="nucleotide sequence ID" value="NZ_PVTQ01000004.1"/>
</dbReference>
<dbReference type="GO" id="GO:0030288">
    <property type="term" value="C:outer membrane-bounded periplasmic space"/>
    <property type="evidence" value="ECO:0007669"/>
    <property type="project" value="UniProtKB-UniRule"/>
</dbReference>
<comment type="similarity">
    <text evidence="1">Belongs to the CpoB family.</text>
</comment>
<dbReference type="SUPFAM" id="SSF48452">
    <property type="entry name" value="TPR-like"/>
    <property type="match status" value="1"/>
</dbReference>
<accession>A0A2T0WWM1</accession>
<dbReference type="Proteomes" id="UP000238392">
    <property type="component" value="Unassembled WGS sequence"/>
</dbReference>
<evidence type="ECO:0000256" key="1">
    <source>
        <dbReference type="HAMAP-Rule" id="MF_02066"/>
    </source>
</evidence>
<keyword evidence="3" id="KW-1185">Reference proteome</keyword>
<dbReference type="AlphaFoldDB" id="A0A2T0WWM1"/>
<sequence length="282" mass="29092" precursor="true">MRSSLGALLLSAMLAVPAVAQDQGETLADIRQQLSVLHVDIQRLKRELSTTGAPGGSAQGGSVLARVDAIEAELQTLTGRVEELGFRVEQVVETGSNRVNDLNFRLCELEPNCNIATLEDMPRLGGTPAAGGGTQITAPSAPVSPVQVAPDASELAVGEQDDFDNASLAMSEQRYEDAASAFGRFVETYPGSPLTAQAQLGRAQALKAVGDSRESARAYLAAFSADPEGPDAPEALTGLGAALGALGQQSEACLTLSEVGMRFPGSDAEQTAASEMSSLGCS</sequence>
<dbReference type="Gene3D" id="1.25.40.10">
    <property type="entry name" value="Tetratricopeptide repeat domain"/>
    <property type="match status" value="1"/>
</dbReference>
<comment type="function">
    <text evidence="1">Mediates coordination of peptidoglycan synthesis and outer membrane constriction during cell division.</text>
</comment>
<name>A0A2T0WWM1_9RHOB</name>
<keyword evidence="1" id="KW-0574">Periplasm</keyword>
<dbReference type="NCBIfam" id="TIGR02795">
    <property type="entry name" value="tol_pal_ybgF"/>
    <property type="match status" value="1"/>
</dbReference>
<keyword evidence="1" id="KW-0132">Cell division</keyword>
<protein>
    <recommendedName>
        <fullName evidence="1">Cell division coordinator CpoB</fullName>
    </recommendedName>
</protein>
<dbReference type="OrthoDB" id="9763909at2"/>
<comment type="subcellular location">
    <subcellularLocation>
        <location evidence="1">Periplasm</location>
    </subcellularLocation>
</comment>
<dbReference type="InterPro" id="IPR011990">
    <property type="entry name" value="TPR-like_helical_dom_sf"/>
</dbReference>
<feature type="signal peptide" evidence="1">
    <location>
        <begin position="1"/>
        <end position="20"/>
    </location>
</feature>
<dbReference type="Pfam" id="PF13432">
    <property type="entry name" value="TPR_16"/>
    <property type="match status" value="1"/>
</dbReference>
<dbReference type="EMBL" id="PVTQ01000004">
    <property type="protein sequence ID" value="PRY91096.1"/>
    <property type="molecule type" value="Genomic_DNA"/>
</dbReference>
<dbReference type="GO" id="GO:0043093">
    <property type="term" value="P:FtsZ-dependent cytokinesis"/>
    <property type="evidence" value="ECO:0007669"/>
    <property type="project" value="UniProtKB-UniRule"/>
</dbReference>
<proteinExistence type="inferred from homology"/>
<reference evidence="2 3" key="1">
    <citation type="submission" date="2018-03" db="EMBL/GenBank/DDBJ databases">
        <title>Genomic Encyclopedia of Archaeal and Bacterial Type Strains, Phase II (KMG-II): from individual species to whole genera.</title>
        <authorList>
            <person name="Goeker M."/>
        </authorList>
    </citation>
    <scope>NUCLEOTIDE SEQUENCE [LARGE SCALE GENOMIC DNA]</scope>
    <source>
        <strain evidence="2 3">DSM 100212</strain>
    </source>
</reference>